<protein>
    <recommendedName>
        <fullName evidence="2">NERD domain-containing protein</fullName>
    </recommendedName>
</protein>
<feature type="region of interest" description="Disordered" evidence="1">
    <location>
        <begin position="257"/>
        <end position="320"/>
    </location>
</feature>
<reference evidence="3 4" key="1">
    <citation type="submission" date="2016-01" db="EMBL/GenBank/DDBJ databases">
        <title>Streptomyces amritsarensis strain MTCC 11845 genome sequencing and assembly.</title>
        <authorList>
            <person name="Sharma D."/>
            <person name="Nair G.R."/>
            <person name="Kaur G."/>
            <person name="Manhas R.K."/>
            <person name="Mayilraj S."/>
        </authorList>
    </citation>
    <scope>NUCLEOTIDE SEQUENCE [LARGE SCALE GENOMIC DNA]</scope>
    <source>
        <strain evidence="3 4">MTCC 11845</strain>
    </source>
</reference>
<sequence length="320" mass="35934">MREGRWTTVTESEYEHEHRGLESIREKLPDADPWRAWSNFTFTANTGHVREIDLLVVAPGGVCMIELKNWHGSLTSENGTWVQTTPNGRRVTHGNPLHLVNKKAKELAGLLGQDGKRVWVAEAVCFTADDLRVRLPAHDENGVYTITELVAMLNQPPRDERRRITAIDSREIKTALERVGVRPSDARYKVGPYELKRKAFDSGETWADYLAEHTELPEVARVRIYLRERDSDASIRQSVESAARREAAVLRRFRHPGSRAWEAESEDTEPSTTGSRGFSGSLLSPSASPPISPPTRASTTLVRSKCGCQASHRSRWSASE</sequence>
<evidence type="ECO:0000313" key="4">
    <source>
        <dbReference type="Proteomes" id="UP000187151"/>
    </source>
</evidence>
<keyword evidence="4" id="KW-1185">Reference proteome</keyword>
<comment type="caution">
    <text evidence="3">The sequence shown here is derived from an EMBL/GenBank/DDBJ whole genome shotgun (WGS) entry which is preliminary data.</text>
</comment>
<dbReference type="PROSITE" id="PS50965">
    <property type="entry name" value="NERD"/>
    <property type="match status" value="1"/>
</dbReference>
<name>A0ABX3G7P9_9ACTN</name>
<dbReference type="InterPro" id="IPR011528">
    <property type="entry name" value="NERD"/>
</dbReference>
<accession>A0ABX3G7P9</accession>
<proteinExistence type="predicted"/>
<evidence type="ECO:0000256" key="1">
    <source>
        <dbReference type="SAM" id="MobiDB-lite"/>
    </source>
</evidence>
<gene>
    <name evidence="3" type="ORF">AVW11_06095</name>
</gene>
<evidence type="ECO:0000259" key="2">
    <source>
        <dbReference type="PROSITE" id="PS50965"/>
    </source>
</evidence>
<dbReference type="EMBL" id="MQUR01000008">
    <property type="protein sequence ID" value="OLZ71803.1"/>
    <property type="molecule type" value="Genomic_DNA"/>
</dbReference>
<dbReference type="Proteomes" id="UP000187151">
    <property type="component" value="Unassembled WGS sequence"/>
</dbReference>
<dbReference type="Pfam" id="PF08378">
    <property type="entry name" value="NERD"/>
    <property type="match status" value="1"/>
</dbReference>
<feature type="domain" description="NERD" evidence="2">
    <location>
        <begin position="12"/>
        <end position="130"/>
    </location>
</feature>
<evidence type="ECO:0000313" key="3">
    <source>
        <dbReference type="EMBL" id="OLZ71803.1"/>
    </source>
</evidence>
<organism evidence="3 4">
    <name type="scientific">Streptomyces amritsarensis</name>
    <dbReference type="NCBI Taxonomy" id="681158"/>
    <lineage>
        <taxon>Bacteria</taxon>
        <taxon>Bacillati</taxon>
        <taxon>Actinomycetota</taxon>
        <taxon>Actinomycetes</taxon>
        <taxon>Kitasatosporales</taxon>
        <taxon>Streptomycetaceae</taxon>
        <taxon>Streptomyces</taxon>
    </lineage>
</organism>